<gene>
    <name evidence="3" type="ORF">XAT740_LOCUS58642</name>
</gene>
<organism evidence="3 4">
    <name type="scientific">Adineta ricciae</name>
    <name type="common">Rotifer</name>
    <dbReference type="NCBI Taxonomy" id="249248"/>
    <lineage>
        <taxon>Eukaryota</taxon>
        <taxon>Metazoa</taxon>
        <taxon>Spiralia</taxon>
        <taxon>Gnathifera</taxon>
        <taxon>Rotifera</taxon>
        <taxon>Eurotatoria</taxon>
        <taxon>Bdelloidea</taxon>
        <taxon>Adinetida</taxon>
        <taxon>Adinetidae</taxon>
        <taxon>Adineta</taxon>
    </lineage>
</organism>
<dbReference type="GO" id="GO:0005634">
    <property type="term" value="C:nucleus"/>
    <property type="evidence" value="ECO:0007669"/>
    <property type="project" value="TreeGrafter"/>
</dbReference>
<reference evidence="3" key="1">
    <citation type="submission" date="2021-02" db="EMBL/GenBank/DDBJ databases">
        <authorList>
            <person name="Nowell W R."/>
        </authorList>
    </citation>
    <scope>NUCLEOTIDE SEQUENCE</scope>
</reference>
<accession>A0A816G7W6</accession>
<dbReference type="GO" id="GO:0005737">
    <property type="term" value="C:cytoplasm"/>
    <property type="evidence" value="ECO:0007669"/>
    <property type="project" value="TreeGrafter"/>
</dbReference>
<dbReference type="Proteomes" id="UP000663828">
    <property type="component" value="Unassembled WGS sequence"/>
</dbReference>
<dbReference type="EMBL" id="CAJNOR010012976">
    <property type="protein sequence ID" value="CAF1670770.1"/>
    <property type="molecule type" value="Genomic_DNA"/>
</dbReference>
<dbReference type="InterPro" id="IPR012942">
    <property type="entry name" value="SRR1-like"/>
</dbReference>
<evidence type="ECO:0000313" key="4">
    <source>
        <dbReference type="Proteomes" id="UP000663828"/>
    </source>
</evidence>
<name>A0A816G7W6_ADIRI</name>
<protein>
    <recommendedName>
        <fullName evidence="2">SRR1-like domain-containing protein</fullName>
    </recommendedName>
</protein>
<comment type="similarity">
    <text evidence="1">Belongs to the SRR1 family.</text>
</comment>
<evidence type="ECO:0000313" key="3">
    <source>
        <dbReference type="EMBL" id="CAF1670770.1"/>
    </source>
</evidence>
<evidence type="ECO:0000259" key="2">
    <source>
        <dbReference type="Pfam" id="PF07985"/>
    </source>
</evidence>
<dbReference type="Pfam" id="PF07985">
    <property type="entry name" value="SRR1"/>
    <property type="match status" value="1"/>
</dbReference>
<feature type="non-terminal residue" evidence="3">
    <location>
        <position position="176"/>
    </location>
</feature>
<dbReference type="InterPro" id="IPR040044">
    <property type="entry name" value="SRR1L"/>
</dbReference>
<sequence length="176" mass="20944">MLNNQSSYFLKLSTQPIIFEPISNGTSVFYDKDNQQLFCVRGSGAMEENTDSFRFTRRKKQNRRTMLVNPPIESSVFDPEQLLKNLENKIQLIRSSYFWSQFQEHLRQWIYRQSTSIDILCYGLGHINQSLSSQYQYALLKLIEEGFEDRIQIIYLYDPIWTSDEYAFLEKTNQFS</sequence>
<dbReference type="AlphaFoldDB" id="A0A816G7W6"/>
<feature type="non-terminal residue" evidence="3">
    <location>
        <position position="1"/>
    </location>
</feature>
<proteinExistence type="inferred from homology"/>
<dbReference type="PANTHER" id="PTHR28626">
    <property type="entry name" value="SRR1-LIKE PROTEIN"/>
    <property type="match status" value="1"/>
</dbReference>
<keyword evidence="4" id="KW-1185">Reference proteome</keyword>
<evidence type="ECO:0000256" key="1">
    <source>
        <dbReference type="ARBA" id="ARBA00009856"/>
    </source>
</evidence>
<feature type="domain" description="SRR1-like" evidence="2">
    <location>
        <begin position="106"/>
        <end position="171"/>
    </location>
</feature>
<comment type="caution">
    <text evidence="3">The sequence shown here is derived from an EMBL/GenBank/DDBJ whole genome shotgun (WGS) entry which is preliminary data.</text>
</comment>
<dbReference type="PANTHER" id="PTHR28626:SF3">
    <property type="entry name" value="SRR1-LIKE PROTEIN"/>
    <property type="match status" value="1"/>
</dbReference>